<dbReference type="Proteomes" id="UP000789706">
    <property type="component" value="Unassembled WGS sequence"/>
</dbReference>
<proteinExistence type="predicted"/>
<comment type="caution">
    <text evidence="1">The sequence shown here is derived from an EMBL/GenBank/DDBJ whole genome shotgun (WGS) entry which is preliminary data.</text>
</comment>
<gene>
    <name evidence="1" type="ORF">DEBURN_LOCUS3347</name>
</gene>
<reference evidence="1" key="1">
    <citation type="submission" date="2021-06" db="EMBL/GenBank/DDBJ databases">
        <authorList>
            <person name="Kallberg Y."/>
            <person name="Tangrot J."/>
            <person name="Rosling A."/>
        </authorList>
    </citation>
    <scope>NUCLEOTIDE SEQUENCE</scope>
    <source>
        <strain evidence="1">AZ414A</strain>
    </source>
</reference>
<name>A0A9N8W7J2_9GLOM</name>
<keyword evidence="2" id="KW-1185">Reference proteome</keyword>
<accession>A0A9N8W7J2</accession>
<sequence length="148" mass="17671">MLFIKADGSIDCIFARIEILQYFDSDERSKYVINKHSLEAYNTLKYYQMEISPQKDIFVDDLPSNFKPQVHEIKEVIFERKKTYVNFEKNGKIIRRLIKYRKDGGPYCRNPNKKSKNNNNLLRTTATKCHKKDHIYKNSCEKCSMKQF</sequence>
<organism evidence="1 2">
    <name type="scientific">Diversispora eburnea</name>
    <dbReference type="NCBI Taxonomy" id="1213867"/>
    <lineage>
        <taxon>Eukaryota</taxon>
        <taxon>Fungi</taxon>
        <taxon>Fungi incertae sedis</taxon>
        <taxon>Mucoromycota</taxon>
        <taxon>Glomeromycotina</taxon>
        <taxon>Glomeromycetes</taxon>
        <taxon>Diversisporales</taxon>
        <taxon>Diversisporaceae</taxon>
        <taxon>Diversispora</taxon>
    </lineage>
</organism>
<evidence type="ECO:0000313" key="2">
    <source>
        <dbReference type="Proteomes" id="UP000789706"/>
    </source>
</evidence>
<protein>
    <submittedName>
        <fullName evidence="1">987_t:CDS:1</fullName>
    </submittedName>
</protein>
<dbReference type="EMBL" id="CAJVPK010000211">
    <property type="protein sequence ID" value="CAG8474860.1"/>
    <property type="molecule type" value="Genomic_DNA"/>
</dbReference>
<evidence type="ECO:0000313" key="1">
    <source>
        <dbReference type="EMBL" id="CAG8474860.1"/>
    </source>
</evidence>
<dbReference type="AlphaFoldDB" id="A0A9N8W7J2"/>